<dbReference type="GO" id="GO:0003677">
    <property type="term" value="F:DNA binding"/>
    <property type="evidence" value="ECO:0007669"/>
    <property type="project" value="UniProtKB-UniRule"/>
</dbReference>
<evidence type="ECO:0000256" key="4">
    <source>
        <dbReference type="SAM" id="MobiDB-lite"/>
    </source>
</evidence>
<feature type="DNA-binding region" description="Homeobox" evidence="2">
    <location>
        <begin position="99"/>
        <end position="158"/>
    </location>
</feature>
<accession>A0A6A5GYJ7</accession>
<dbReference type="EMBL" id="WUAV01000004">
    <property type="protein sequence ID" value="KAF1759463.1"/>
    <property type="molecule type" value="Genomic_DNA"/>
</dbReference>
<evidence type="ECO:0000256" key="3">
    <source>
        <dbReference type="RuleBase" id="RU000682"/>
    </source>
</evidence>
<dbReference type="InterPro" id="IPR001356">
    <property type="entry name" value="HD"/>
</dbReference>
<organism evidence="6 7">
    <name type="scientific">Caenorhabditis remanei</name>
    <name type="common">Caenorhabditis vulgaris</name>
    <dbReference type="NCBI Taxonomy" id="31234"/>
    <lineage>
        <taxon>Eukaryota</taxon>
        <taxon>Metazoa</taxon>
        <taxon>Ecdysozoa</taxon>
        <taxon>Nematoda</taxon>
        <taxon>Chromadorea</taxon>
        <taxon>Rhabditida</taxon>
        <taxon>Rhabditina</taxon>
        <taxon>Rhabditomorpha</taxon>
        <taxon>Rhabditoidea</taxon>
        <taxon>Rhabditidae</taxon>
        <taxon>Peloderinae</taxon>
        <taxon>Caenorhabditis</taxon>
    </lineage>
</organism>
<keyword evidence="2 3" id="KW-0539">Nucleus</keyword>
<dbReference type="GeneID" id="9801801"/>
<dbReference type="KEGG" id="crq:GCK72_015930"/>
<dbReference type="InterPro" id="IPR009057">
    <property type="entry name" value="Homeodomain-like_sf"/>
</dbReference>
<comment type="subcellular location">
    <subcellularLocation>
        <location evidence="1 2 3">Nucleus</location>
    </subcellularLocation>
</comment>
<feature type="domain" description="Homeobox" evidence="5">
    <location>
        <begin position="97"/>
        <end position="157"/>
    </location>
</feature>
<dbReference type="Gene3D" id="1.10.10.60">
    <property type="entry name" value="Homeodomain-like"/>
    <property type="match status" value="1"/>
</dbReference>
<dbReference type="PROSITE" id="PS50071">
    <property type="entry name" value="HOMEOBOX_2"/>
    <property type="match status" value="1"/>
</dbReference>
<evidence type="ECO:0000256" key="1">
    <source>
        <dbReference type="ARBA" id="ARBA00004123"/>
    </source>
</evidence>
<reference evidence="6 7" key="1">
    <citation type="submission" date="2019-12" db="EMBL/GenBank/DDBJ databases">
        <title>Chromosome-level assembly of the Caenorhabditis remanei genome.</title>
        <authorList>
            <person name="Teterina A.A."/>
            <person name="Willis J.H."/>
            <person name="Phillips P.C."/>
        </authorList>
    </citation>
    <scope>NUCLEOTIDE SEQUENCE [LARGE SCALE GENOMIC DNA]</scope>
    <source>
        <strain evidence="6 7">PX506</strain>
        <tissue evidence="6">Whole organism</tissue>
    </source>
</reference>
<dbReference type="Proteomes" id="UP000483820">
    <property type="component" value="Chromosome IV"/>
</dbReference>
<protein>
    <recommendedName>
        <fullName evidence="5">Homeobox domain-containing protein</fullName>
    </recommendedName>
</protein>
<feature type="region of interest" description="Disordered" evidence="4">
    <location>
        <begin position="176"/>
        <end position="201"/>
    </location>
</feature>
<comment type="caution">
    <text evidence="6">The sequence shown here is derived from an EMBL/GenBank/DDBJ whole genome shotgun (WGS) entry which is preliminary data.</text>
</comment>
<dbReference type="GO" id="GO:0005634">
    <property type="term" value="C:nucleus"/>
    <property type="evidence" value="ECO:0007669"/>
    <property type="project" value="UniProtKB-SubCell"/>
</dbReference>
<name>A0A6A5GYJ7_CAERE</name>
<evidence type="ECO:0000313" key="7">
    <source>
        <dbReference type="Proteomes" id="UP000483820"/>
    </source>
</evidence>
<dbReference type="RefSeq" id="XP_003093067.2">
    <property type="nucleotide sequence ID" value="XM_003093019.2"/>
</dbReference>
<feature type="compositionally biased region" description="Polar residues" evidence="4">
    <location>
        <begin position="180"/>
        <end position="189"/>
    </location>
</feature>
<dbReference type="CDD" id="cd00086">
    <property type="entry name" value="homeodomain"/>
    <property type="match status" value="1"/>
</dbReference>
<dbReference type="Pfam" id="PF00046">
    <property type="entry name" value="Homeodomain"/>
    <property type="match status" value="1"/>
</dbReference>
<dbReference type="CTD" id="9801801"/>
<evidence type="ECO:0000256" key="2">
    <source>
        <dbReference type="PROSITE-ProRule" id="PRU00108"/>
    </source>
</evidence>
<keyword evidence="2 3" id="KW-0371">Homeobox</keyword>
<proteinExistence type="predicted"/>
<gene>
    <name evidence="6" type="ORF">GCK72_015930</name>
</gene>
<dbReference type="SUPFAM" id="SSF46689">
    <property type="entry name" value="Homeodomain-like"/>
    <property type="match status" value="1"/>
</dbReference>
<evidence type="ECO:0000313" key="6">
    <source>
        <dbReference type="EMBL" id="KAF1759463.1"/>
    </source>
</evidence>
<sequence>MDTLNQSVSEVLSENLQKVVDYWYNENSGIDRHSTTTKDIGLISLLKESIDKGGEYSEYPIVKFMWETLPESDMKVLKNLVKRERAESREADDEDVRMETMEFSEMSVEQFEQLEKRFCMEPYPTREERKEIAQMVGMSLEKTTRWFKGRRYEEGVQREAAGQESLKEELQRKAVRADANGNSLPTLESPQDPETARELRDTRRELREARRELECYRQIHDRKEAELEEKTLKIKELRSRCKNMNELIEDLNYENGQLKRCLNGANGYEASERMMELEAQVEELSEKRRVKNHQLTRLQKELTEHKQMLEGQRIRLEAEILRLQGKVEEEKEAVPEKAELDGLRVALSGAKYEIKKLEYNLKIEQGKVEALKIPLGSKAEEKLITQQRYIDRTLIPRIHFLEAELKEYNKTLKKVNLMRYEERQEADLMKIQNKWMQNTVFRQKAELEKQKGAEPENQELHEITRLKMTYYDRDVVEETNVVFIKKLILENLELTERLALWEQ</sequence>
<dbReference type="SMART" id="SM00389">
    <property type="entry name" value="HOX"/>
    <property type="match status" value="1"/>
</dbReference>
<keyword evidence="2 3" id="KW-0238">DNA-binding</keyword>
<dbReference type="AlphaFoldDB" id="A0A6A5GYJ7"/>
<evidence type="ECO:0000259" key="5">
    <source>
        <dbReference type="PROSITE" id="PS50071"/>
    </source>
</evidence>